<sequence>MAAYYYLARTRQGERIKGMVEAESEAAAASQLRPRGLVVISIKKDSFFSFVRQASLTCLKILQPRVKSKDVIIFTRQFATLISTGIPIVQALGILIEQTTNTTLKDILNEVRKDVEAGMALSTALTKHPKIFPPLFTNMIKAGEMGGILEAILTRLAGYLEYADTIKQRMKTALRYPIFVMFMAGGLTVAALFFILPEMEVLFAEAFQAELPALTQFMLDLSDFAREKFYLLILIILLLGIGYYLTKRSSRGGDFLDRLKLKIPILGKLFHKIALSRFSRTLAILSNSGVPILDALDMTGKAAENRIVQKATEEAKNSLREGETIAGPLRRSPVFPPMVVNMVAIGEETGALDEMLNKVADFYDQEVEAIVNSLASLIEPLLIVFLGATVGIIAVAMYLPYFSMFEYIGG</sequence>
<feature type="domain" description="Type II secretion system protein GspF" evidence="9">
    <location>
        <begin position="278"/>
        <end position="400"/>
    </location>
</feature>
<evidence type="ECO:0000259" key="9">
    <source>
        <dbReference type="Pfam" id="PF00482"/>
    </source>
</evidence>
<evidence type="ECO:0000313" key="10">
    <source>
        <dbReference type="EMBL" id="TET27937.1"/>
    </source>
</evidence>
<evidence type="ECO:0000256" key="2">
    <source>
        <dbReference type="ARBA" id="ARBA00005745"/>
    </source>
</evidence>
<evidence type="ECO:0000256" key="5">
    <source>
        <dbReference type="ARBA" id="ARBA00022692"/>
    </source>
</evidence>
<reference evidence="10 11" key="1">
    <citation type="submission" date="2019-03" db="EMBL/GenBank/DDBJ databases">
        <title>Metabolic potential of uncultured bacteria and archaea associated with petroleum seepage in deep-sea sediments.</title>
        <authorList>
            <person name="Dong X."/>
            <person name="Hubert C."/>
        </authorList>
    </citation>
    <scope>NUCLEOTIDE SEQUENCE [LARGE SCALE GENOMIC DNA]</scope>
    <source>
        <strain evidence="10">E44_bin3</strain>
    </source>
</reference>
<proteinExistence type="inferred from homology"/>
<gene>
    <name evidence="10" type="ORF">E3J68_03595</name>
</gene>
<feature type="transmembrane region" description="Helical" evidence="8">
    <location>
        <begin position="229"/>
        <end position="246"/>
    </location>
</feature>
<keyword evidence="5 8" id="KW-0812">Transmembrane</keyword>
<comment type="similarity">
    <text evidence="2">Belongs to the GSP F family.</text>
</comment>
<dbReference type="Pfam" id="PF00482">
    <property type="entry name" value="T2SSF"/>
    <property type="match status" value="2"/>
</dbReference>
<keyword evidence="7 8" id="KW-0472">Membrane</keyword>
<dbReference type="GO" id="GO:0005886">
    <property type="term" value="C:plasma membrane"/>
    <property type="evidence" value="ECO:0007669"/>
    <property type="project" value="UniProtKB-SubCell"/>
</dbReference>
<dbReference type="PRINTS" id="PR00812">
    <property type="entry name" value="BCTERIALGSPF"/>
</dbReference>
<keyword evidence="4" id="KW-0997">Cell inner membrane</keyword>
<evidence type="ECO:0000256" key="8">
    <source>
        <dbReference type="SAM" id="Phobius"/>
    </source>
</evidence>
<evidence type="ECO:0000256" key="6">
    <source>
        <dbReference type="ARBA" id="ARBA00022989"/>
    </source>
</evidence>
<organism evidence="10 11">
    <name type="scientific">Aerophobetes bacterium</name>
    <dbReference type="NCBI Taxonomy" id="2030807"/>
    <lineage>
        <taxon>Bacteria</taxon>
        <taxon>Candidatus Aerophobota</taxon>
    </lineage>
</organism>
<dbReference type="FunFam" id="1.20.81.30:FF:000001">
    <property type="entry name" value="Type II secretion system protein F"/>
    <property type="match status" value="2"/>
</dbReference>
<evidence type="ECO:0000256" key="1">
    <source>
        <dbReference type="ARBA" id="ARBA00004429"/>
    </source>
</evidence>
<comment type="caution">
    <text evidence="10">The sequence shown here is derived from an EMBL/GenBank/DDBJ whole genome shotgun (WGS) entry which is preliminary data.</text>
</comment>
<dbReference type="Proteomes" id="UP000316517">
    <property type="component" value="Unassembled WGS sequence"/>
</dbReference>
<comment type="subcellular location">
    <subcellularLocation>
        <location evidence="1">Cell inner membrane</location>
        <topology evidence="1">Multi-pass membrane protein</topology>
    </subcellularLocation>
</comment>
<dbReference type="EMBL" id="SOJT01000160">
    <property type="protein sequence ID" value="TET27937.1"/>
    <property type="molecule type" value="Genomic_DNA"/>
</dbReference>
<feature type="transmembrane region" description="Helical" evidence="8">
    <location>
        <begin position="381"/>
        <end position="401"/>
    </location>
</feature>
<dbReference type="PANTHER" id="PTHR30012">
    <property type="entry name" value="GENERAL SECRETION PATHWAY PROTEIN"/>
    <property type="match status" value="1"/>
</dbReference>
<dbReference type="AlphaFoldDB" id="A0A523TC97"/>
<dbReference type="InterPro" id="IPR018076">
    <property type="entry name" value="T2SS_GspF_dom"/>
</dbReference>
<dbReference type="InterPro" id="IPR003004">
    <property type="entry name" value="GspF/PilC"/>
</dbReference>
<feature type="domain" description="Type II secretion system protein GspF" evidence="9">
    <location>
        <begin position="74"/>
        <end position="197"/>
    </location>
</feature>
<evidence type="ECO:0000256" key="3">
    <source>
        <dbReference type="ARBA" id="ARBA00022475"/>
    </source>
</evidence>
<evidence type="ECO:0000256" key="7">
    <source>
        <dbReference type="ARBA" id="ARBA00023136"/>
    </source>
</evidence>
<feature type="transmembrane region" description="Helical" evidence="8">
    <location>
        <begin position="176"/>
        <end position="196"/>
    </location>
</feature>
<evidence type="ECO:0000313" key="11">
    <source>
        <dbReference type="Proteomes" id="UP000316517"/>
    </source>
</evidence>
<dbReference type="PANTHER" id="PTHR30012:SF0">
    <property type="entry name" value="TYPE II SECRETION SYSTEM PROTEIN F-RELATED"/>
    <property type="match status" value="1"/>
</dbReference>
<accession>A0A523TC97</accession>
<protein>
    <submittedName>
        <fullName evidence="10">Type II secretion system F family protein</fullName>
    </submittedName>
</protein>
<keyword evidence="3" id="KW-1003">Cell membrane</keyword>
<evidence type="ECO:0000256" key="4">
    <source>
        <dbReference type="ARBA" id="ARBA00022519"/>
    </source>
</evidence>
<name>A0A523TC97_UNCAE</name>
<dbReference type="InterPro" id="IPR042094">
    <property type="entry name" value="T2SS_GspF_sf"/>
</dbReference>
<dbReference type="Gene3D" id="1.20.81.30">
    <property type="entry name" value="Type II secretion system (T2SS), domain F"/>
    <property type="match status" value="2"/>
</dbReference>
<keyword evidence="6 8" id="KW-1133">Transmembrane helix</keyword>